<dbReference type="InterPro" id="IPR036038">
    <property type="entry name" value="Aminotransferase-like"/>
</dbReference>
<dbReference type="InterPro" id="IPR018300">
    <property type="entry name" value="Aminotrans_IV_CS"/>
</dbReference>
<evidence type="ECO:0000256" key="7">
    <source>
        <dbReference type="ARBA" id="ARBA00049529"/>
    </source>
</evidence>
<evidence type="ECO:0000313" key="14">
    <source>
        <dbReference type="EMBL" id="STX62781.1"/>
    </source>
</evidence>
<dbReference type="GO" id="GO:0008483">
    <property type="term" value="F:transaminase activity"/>
    <property type="evidence" value="ECO:0007669"/>
    <property type="project" value="UniProtKB-KW"/>
</dbReference>
<dbReference type="FunFam" id="3.20.10.10:FF:000002">
    <property type="entry name" value="D-alanine aminotransferase"/>
    <property type="match status" value="1"/>
</dbReference>
<name>A0A378K4J0_9GAMM</name>
<dbReference type="Proteomes" id="UP000054985">
    <property type="component" value="Unassembled WGS sequence"/>
</dbReference>
<dbReference type="GO" id="GO:0008696">
    <property type="term" value="F:4-amino-4-deoxychorismate lyase activity"/>
    <property type="evidence" value="ECO:0007669"/>
    <property type="project" value="UniProtKB-EC"/>
</dbReference>
<comment type="similarity">
    <text evidence="2 11">Belongs to the class-IV pyridoxal-phosphate-dependent aminotransferase family.</text>
</comment>
<reference evidence="14 16" key="2">
    <citation type="submission" date="2018-06" db="EMBL/GenBank/DDBJ databases">
        <authorList>
            <consortium name="Pathogen Informatics"/>
            <person name="Doyle S."/>
        </authorList>
    </citation>
    <scope>NUCLEOTIDE SEQUENCE [LARGE SCALE GENOMIC DNA]</scope>
    <source>
        <strain evidence="14 16">NCTC12239</strain>
    </source>
</reference>
<dbReference type="EC" id="4.1.3.38" evidence="6"/>
<evidence type="ECO:0000256" key="3">
    <source>
        <dbReference type="ARBA" id="ARBA00022898"/>
    </source>
</evidence>
<protein>
    <recommendedName>
        <fullName evidence="9">Aminodeoxychorismate lyase</fullName>
        <ecNumber evidence="6">4.1.3.38</ecNumber>
    </recommendedName>
    <alternativeName>
        <fullName evidence="10">4-amino-4-deoxychorismate lyase</fullName>
    </alternativeName>
</protein>
<dbReference type="AlphaFoldDB" id="A0A378K4J0"/>
<dbReference type="InterPro" id="IPR043131">
    <property type="entry name" value="BCAT-like_N"/>
</dbReference>
<evidence type="ECO:0000256" key="4">
    <source>
        <dbReference type="ARBA" id="ARBA00022909"/>
    </source>
</evidence>
<sequence>MNIAYVNGEYCPISEAKISIFDRGFLFGDGVYEVLPVYHGQPYFVAQHIKRLNSNIQKIKIEMPDFDWIKLIDDLITANNGGDLQIYIQVTRGNQGARKHDIPSEIKPSVIAFTLHTPYPTQQEKERGLSAKLLEDIRWNRCDIKTTSLLANILLNDEAVSSGFHTSILARDGLVTEGSTSNVFIVTQDNVIKTPKLTHYCLPGVTRQVAIDLINQLNLNFIEDNIKVSELFDAKELWISSTTKELFPITKLEKSLINQGNIGHNWRILNESFQQLIN</sequence>
<comment type="function">
    <text evidence="8">Involved in the biosynthesis of p-aminobenzoate (PABA), a precursor of tetrahydrofolate. Converts 4-amino-4-deoxychorismate into 4-aminobenzoate (PABA) and pyruvate.</text>
</comment>
<dbReference type="InterPro" id="IPR050571">
    <property type="entry name" value="Class-IV_PLP-Dep_Aminotrnsfr"/>
</dbReference>
<comment type="cofactor">
    <cofactor evidence="1 12">
        <name>pyridoxal 5'-phosphate</name>
        <dbReference type="ChEBI" id="CHEBI:597326"/>
    </cofactor>
</comment>
<evidence type="ECO:0000313" key="16">
    <source>
        <dbReference type="Proteomes" id="UP000254040"/>
    </source>
</evidence>
<dbReference type="PROSITE" id="PS00770">
    <property type="entry name" value="AA_TRANSFER_CLASS_4"/>
    <property type="match status" value="1"/>
</dbReference>
<dbReference type="EMBL" id="LNYN01000014">
    <property type="protein sequence ID" value="KTD35651.1"/>
    <property type="molecule type" value="Genomic_DNA"/>
</dbReference>
<dbReference type="InterPro" id="IPR043132">
    <property type="entry name" value="BCAT-like_C"/>
</dbReference>
<evidence type="ECO:0000256" key="10">
    <source>
        <dbReference type="ARBA" id="ARBA00080135"/>
    </source>
</evidence>
<dbReference type="GO" id="GO:0005829">
    <property type="term" value="C:cytosol"/>
    <property type="evidence" value="ECO:0007669"/>
    <property type="project" value="TreeGrafter"/>
</dbReference>
<dbReference type="Gene3D" id="3.30.470.10">
    <property type="match status" value="1"/>
</dbReference>
<evidence type="ECO:0000256" key="1">
    <source>
        <dbReference type="ARBA" id="ARBA00001933"/>
    </source>
</evidence>
<keyword evidence="4" id="KW-0289">Folate biosynthesis</keyword>
<reference evidence="13 15" key="1">
    <citation type="submission" date="2015-11" db="EMBL/GenBank/DDBJ databases">
        <title>Genomic analysis of 38 Legionella species identifies large and diverse effector repertoires.</title>
        <authorList>
            <person name="Burstein D."/>
            <person name="Amaro F."/>
            <person name="Zusman T."/>
            <person name="Lifshitz Z."/>
            <person name="Cohen O."/>
            <person name="Gilbert J.A."/>
            <person name="Pupko T."/>
            <person name="Shuman H.A."/>
            <person name="Segal G."/>
        </authorList>
    </citation>
    <scope>NUCLEOTIDE SEQUENCE [LARGE SCALE GENOMIC DNA]</scope>
    <source>
        <strain evidence="13 15">ATCC 43877</strain>
    </source>
</reference>
<dbReference type="PANTHER" id="PTHR42743:SF10">
    <property type="entry name" value="D-ALANINE AMINOTRANSFERASE"/>
    <property type="match status" value="1"/>
</dbReference>
<dbReference type="SUPFAM" id="SSF56752">
    <property type="entry name" value="D-aminoacid aminotransferase-like PLP-dependent enzymes"/>
    <property type="match status" value="1"/>
</dbReference>
<gene>
    <name evidence="14" type="primary">dat</name>
    <name evidence="13" type="synonym">ala</name>
    <name evidence="13" type="ORF">Lmor_1098</name>
    <name evidence="14" type="ORF">NCTC12239_01720</name>
</gene>
<dbReference type="RefSeq" id="WP_028384630.1">
    <property type="nucleotide sequence ID" value="NZ_CAAAJG010000014.1"/>
</dbReference>
<comment type="catalytic activity">
    <reaction evidence="7">
        <text>4-amino-4-deoxychorismate = 4-aminobenzoate + pyruvate + H(+)</text>
        <dbReference type="Rhea" id="RHEA:16201"/>
        <dbReference type="ChEBI" id="CHEBI:15361"/>
        <dbReference type="ChEBI" id="CHEBI:15378"/>
        <dbReference type="ChEBI" id="CHEBI:17836"/>
        <dbReference type="ChEBI" id="CHEBI:58406"/>
        <dbReference type="EC" id="4.1.3.38"/>
    </reaction>
</comment>
<evidence type="ECO:0000256" key="8">
    <source>
        <dbReference type="ARBA" id="ARBA00054027"/>
    </source>
</evidence>
<dbReference type="GO" id="GO:0008652">
    <property type="term" value="P:amino acid biosynthetic process"/>
    <property type="evidence" value="ECO:0007669"/>
    <property type="project" value="UniProtKB-ARBA"/>
</dbReference>
<keyword evidence="14" id="KW-0808">Transferase</keyword>
<organism evidence="14 16">
    <name type="scientific">Legionella moravica</name>
    <dbReference type="NCBI Taxonomy" id="39962"/>
    <lineage>
        <taxon>Bacteria</taxon>
        <taxon>Pseudomonadati</taxon>
        <taxon>Pseudomonadota</taxon>
        <taxon>Gammaproteobacteria</taxon>
        <taxon>Legionellales</taxon>
        <taxon>Legionellaceae</taxon>
        <taxon>Legionella</taxon>
    </lineage>
</organism>
<dbReference type="CDD" id="cd01558">
    <property type="entry name" value="D-AAT_like"/>
    <property type="match status" value="1"/>
</dbReference>
<dbReference type="InterPro" id="IPR001544">
    <property type="entry name" value="Aminotrans_IV"/>
</dbReference>
<evidence type="ECO:0000313" key="15">
    <source>
        <dbReference type="Proteomes" id="UP000054985"/>
    </source>
</evidence>
<dbReference type="Pfam" id="PF01063">
    <property type="entry name" value="Aminotran_4"/>
    <property type="match status" value="1"/>
</dbReference>
<keyword evidence="3 12" id="KW-0663">Pyridoxal phosphate</keyword>
<accession>A0A378K4J0</accession>
<evidence type="ECO:0000256" key="5">
    <source>
        <dbReference type="ARBA" id="ARBA00035633"/>
    </source>
</evidence>
<evidence type="ECO:0000256" key="2">
    <source>
        <dbReference type="ARBA" id="ARBA00009320"/>
    </source>
</evidence>
<evidence type="ECO:0000256" key="6">
    <source>
        <dbReference type="ARBA" id="ARBA00035676"/>
    </source>
</evidence>
<dbReference type="PANTHER" id="PTHR42743">
    <property type="entry name" value="AMINO-ACID AMINOTRANSFERASE"/>
    <property type="match status" value="1"/>
</dbReference>
<evidence type="ECO:0000256" key="9">
    <source>
        <dbReference type="ARBA" id="ARBA00069174"/>
    </source>
</evidence>
<evidence type="ECO:0000256" key="12">
    <source>
        <dbReference type="RuleBase" id="RU004516"/>
    </source>
</evidence>
<dbReference type="EMBL" id="UGOG01000001">
    <property type="protein sequence ID" value="STX62781.1"/>
    <property type="molecule type" value="Genomic_DNA"/>
</dbReference>
<keyword evidence="14" id="KW-0032">Aminotransferase</keyword>
<dbReference type="Gene3D" id="3.20.10.10">
    <property type="entry name" value="D-amino Acid Aminotransferase, subunit A, domain 2"/>
    <property type="match status" value="1"/>
</dbReference>
<keyword evidence="15" id="KW-1185">Reference proteome</keyword>
<proteinExistence type="inferred from homology"/>
<dbReference type="GO" id="GO:0046656">
    <property type="term" value="P:folic acid biosynthetic process"/>
    <property type="evidence" value="ECO:0007669"/>
    <property type="project" value="UniProtKB-KW"/>
</dbReference>
<comment type="pathway">
    <text evidence="5">Cofactor biosynthesis; tetrahydrofolate biosynthesis; 4-aminobenzoate from chorismate: step 2/2.</text>
</comment>
<dbReference type="Proteomes" id="UP000254040">
    <property type="component" value="Unassembled WGS sequence"/>
</dbReference>
<evidence type="ECO:0000313" key="13">
    <source>
        <dbReference type="EMBL" id="KTD35651.1"/>
    </source>
</evidence>
<evidence type="ECO:0000256" key="11">
    <source>
        <dbReference type="RuleBase" id="RU004106"/>
    </source>
</evidence>
<dbReference type="OrthoDB" id="21319at2"/>
<dbReference type="STRING" id="39962.Lmor_1098"/>